<protein>
    <submittedName>
        <fullName evidence="1">Uncharacterized protein</fullName>
    </submittedName>
</protein>
<reference evidence="1" key="1">
    <citation type="submission" date="2016-02" db="EMBL/GenBank/DDBJ databases">
        <title>WGS assembly of Manihot esculenta.</title>
        <authorList>
            <person name="Bredeson J.V."/>
            <person name="Prochnik S.E."/>
            <person name="Lyons J.B."/>
            <person name="Schmutz J."/>
            <person name="Grimwood J."/>
            <person name="Vrebalov J."/>
            <person name="Bart R.S."/>
            <person name="Amuge T."/>
            <person name="Ferguson M.E."/>
            <person name="Green R."/>
            <person name="Putnam N."/>
            <person name="Stites J."/>
            <person name="Rounsley S."/>
            <person name="Rokhsar D.S."/>
        </authorList>
    </citation>
    <scope>NUCLEOTIDE SEQUENCE [LARGE SCALE GENOMIC DNA]</scope>
    <source>
        <tissue evidence="1">Leaf</tissue>
    </source>
</reference>
<proteinExistence type="predicted"/>
<gene>
    <name evidence="1" type="ORF">MANES_10G111500</name>
</gene>
<dbReference type="EMBL" id="CM004396">
    <property type="protein sequence ID" value="OAY39644.1"/>
    <property type="molecule type" value="Genomic_DNA"/>
</dbReference>
<name>A0A2C9V5C8_MANES</name>
<sequence>MTHFFLILEISAKISIALHIILEMTKLLSLGCMSMEQGNKVEIISETSSPRNCSSVSSTVLPMI</sequence>
<dbReference type="AlphaFoldDB" id="A0A2C9V5C8"/>
<accession>A0A2C9V5C8</accession>
<evidence type="ECO:0000313" key="1">
    <source>
        <dbReference type="EMBL" id="OAY39644.1"/>
    </source>
</evidence>
<organism evidence="1">
    <name type="scientific">Manihot esculenta</name>
    <name type="common">Cassava</name>
    <name type="synonym">Jatropha manihot</name>
    <dbReference type="NCBI Taxonomy" id="3983"/>
    <lineage>
        <taxon>Eukaryota</taxon>
        <taxon>Viridiplantae</taxon>
        <taxon>Streptophyta</taxon>
        <taxon>Embryophyta</taxon>
        <taxon>Tracheophyta</taxon>
        <taxon>Spermatophyta</taxon>
        <taxon>Magnoliopsida</taxon>
        <taxon>eudicotyledons</taxon>
        <taxon>Gunneridae</taxon>
        <taxon>Pentapetalae</taxon>
        <taxon>rosids</taxon>
        <taxon>fabids</taxon>
        <taxon>Malpighiales</taxon>
        <taxon>Euphorbiaceae</taxon>
        <taxon>Crotonoideae</taxon>
        <taxon>Manihoteae</taxon>
        <taxon>Manihot</taxon>
    </lineage>
</organism>